<comment type="caution">
    <text evidence="2">The sequence shown here is derived from an EMBL/GenBank/DDBJ whole genome shotgun (WGS) entry which is preliminary data.</text>
</comment>
<evidence type="ECO:0000313" key="2">
    <source>
        <dbReference type="EMBL" id="KAK3792524.1"/>
    </source>
</evidence>
<protein>
    <submittedName>
        <fullName evidence="2">Uncharacterized protein</fullName>
    </submittedName>
</protein>
<keyword evidence="3" id="KW-1185">Reference proteome</keyword>
<reference evidence="2" key="1">
    <citation type="journal article" date="2023" name="G3 (Bethesda)">
        <title>A reference genome for the long-term kleptoplast-retaining sea slug Elysia crispata morphotype clarki.</title>
        <authorList>
            <person name="Eastman K.E."/>
            <person name="Pendleton A.L."/>
            <person name="Shaikh M.A."/>
            <person name="Suttiyut T."/>
            <person name="Ogas R."/>
            <person name="Tomko P."/>
            <person name="Gavelis G."/>
            <person name="Widhalm J.R."/>
            <person name="Wisecaver J.H."/>
        </authorList>
    </citation>
    <scope>NUCLEOTIDE SEQUENCE</scope>
    <source>
        <strain evidence="2">ECLA1</strain>
    </source>
</reference>
<dbReference type="AlphaFoldDB" id="A0AAE1E2Z4"/>
<proteinExistence type="predicted"/>
<evidence type="ECO:0000256" key="1">
    <source>
        <dbReference type="SAM" id="SignalP"/>
    </source>
</evidence>
<evidence type="ECO:0000313" key="3">
    <source>
        <dbReference type="Proteomes" id="UP001283361"/>
    </source>
</evidence>
<gene>
    <name evidence="2" type="ORF">RRG08_062788</name>
</gene>
<name>A0AAE1E2Z4_9GAST</name>
<feature type="signal peptide" evidence="1">
    <location>
        <begin position="1"/>
        <end position="19"/>
    </location>
</feature>
<keyword evidence="1" id="KW-0732">Signal</keyword>
<organism evidence="2 3">
    <name type="scientific">Elysia crispata</name>
    <name type="common">lettuce slug</name>
    <dbReference type="NCBI Taxonomy" id="231223"/>
    <lineage>
        <taxon>Eukaryota</taxon>
        <taxon>Metazoa</taxon>
        <taxon>Spiralia</taxon>
        <taxon>Lophotrochozoa</taxon>
        <taxon>Mollusca</taxon>
        <taxon>Gastropoda</taxon>
        <taxon>Heterobranchia</taxon>
        <taxon>Euthyneura</taxon>
        <taxon>Panpulmonata</taxon>
        <taxon>Sacoglossa</taxon>
        <taxon>Placobranchoidea</taxon>
        <taxon>Plakobranchidae</taxon>
        <taxon>Elysia</taxon>
    </lineage>
</organism>
<dbReference type="EMBL" id="JAWDGP010001367">
    <property type="protein sequence ID" value="KAK3792524.1"/>
    <property type="molecule type" value="Genomic_DNA"/>
</dbReference>
<accession>A0AAE1E2Z4</accession>
<dbReference type="Proteomes" id="UP001283361">
    <property type="component" value="Unassembled WGS sequence"/>
</dbReference>
<feature type="chain" id="PRO_5042155972" evidence="1">
    <location>
        <begin position="20"/>
        <end position="168"/>
    </location>
</feature>
<sequence length="168" mass="18274">MRKLLVSLLVVSILGFVFAERDVEKRGFWKKIKVLGRKALDAYKGSKLQQVLKTAGNAALDIGKNVALKGLDKAQDALINKATENRAPARNCESSWRQSTGLLLETVSPHGARAQGACYKLRVLMAPEHRAPAKKLAPARNCESSWRQSTGLLLETVSPHGARAQGSC</sequence>